<reference evidence="1" key="1">
    <citation type="journal article" date="2017" name="Parasit. Vectors">
        <title>Sialotranscriptomics of Rhipicephalus zambeziensis reveals intricate expression profiles of secretory proteins and suggests tight temporal transcriptional regulation during blood-feeding.</title>
        <authorList>
            <person name="de Castro M.H."/>
            <person name="de Klerk D."/>
            <person name="Pienaar R."/>
            <person name="Rees D.J.G."/>
            <person name="Mans B.J."/>
        </authorList>
    </citation>
    <scope>NUCLEOTIDE SEQUENCE</scope>
    <source>
        <tissue evidence="1">Salivary glands</tissue>
    </source>
</reference>
<evidence type="ECO:0000313" key="1">
    <source>
        <dbReference type="EMBL" id="MAA14806.1"/>
    </source>
</evidence>
<name>A0A224YAV1_9ACAR</name>
<protein>
    <submittedName>
        <fullName evidence="1">Uncharacterized protein</fullName>
    </submittedName>
</protein>
<accession>A0A224YAV1</accession>
<dbReference type="AlphaFoldDB" id="A0A224YAV1"/>
<organism evidence="1">
    <name type="scientific">Rhipicephalus zambeziensis</name>
    <dbReference type="NCBI Taxonomy" id="60191"/>
    <lineage>
        <taxon>Eukaryota</taxon>
        <taxon>Metazoa</taxon>
        <taxon>Ecdysozoa</taxon>
        <taxon>Arthropoda</taxon>
        <taxon>Chelicerata</taxon>
        <taxon>Arachnida</taxon>
        <taxon>Acari</taxon>
        <taxon>Parasitiformes</taxon>
        <taxon>Ixodida</taxon>
        <taxon>Ixodoidea</taxon>
        <taxon>Ixodidae</taxon>
        <taxon>Rhipicephalinae</taxon>
        <taxon>Rhipicephalus</taxon>
        <taxon>Rhipicephalus</taxon>
    </lineage>
</organism>
<dbReference type="EMBL" id="GFPF01003660">
    <property type="protein sequence ID" value="MAA14806.1"/>
    <property type="molecule type" value="Transcribed_RNA"/>
</dbReference>
<proteinExistence type="predicted"/>
<sequence length="108" mass="12065">MVVQLLYLKLLKACQGLQEDRSCRALQPVPCVGAMNSCHRWLSGLWFIILLVPTRRPGYRFRSLALAAHTSVARHKAHAFAAVTACHNTGTWNVLGGTLDIESREQHE</sequence>